<proteinExistence type="predicted"/>
<accession>A0A428R3V5</accession>
<dbReference type="EMBL" id="NKCL01000424">
    <property type="protein sequence ID" value="RSL72216.1"/>
    <property type="molecule type" value="Genomic_DNA"/>
</dbReference>
<protein>
    <submittedName>
        <fullName evidence="1">Uncharacterized protein</fullName>
    </submittedName>
</protein>
<reference evidence="1 2" key="1">
    <citation type="submission" date="2017-06" db="EMBL/GenBank/DDBJ databases">
        <title>Comparative genomic analysis of Ambrosia Fusariam Clade fungi.</title>
        <authorList>
            <person name="Stajich J.E."/>
            <person name="Carrillo J."/>
            <person name="Kijimoto T."/>
            <person name="Eskalen A."/>
            <person name="O'Donnell K."/>
            <person name="Kasson M."/>
        </authorList>
    </citation>
    <scope>NUCLEOTIDE SEQUENCE [LARGE SCALE GENOMIC DNA]</scope>
    <source>
        <strain evidence="1 2">NRRL62606</strain>
    </source>
</reference>
<name>A0A428R3V5_9HYPO</name>
<keyword evidence="2" id="KW-1185">Reference proteome</keyword>
<gene>
    <name evidence="1" type="ORF">CEP51_011929</name>
</gene>
<dbReference type="PANTHER" id="PTHR40619:SF3">
    <property type="entry name" value="FUNGAL STAND N-TERMINAL GOODBYE DOMAIN-CONTAINING PROTEIN"/>
    <property type="match status" value="1"/>
</dbReference>
<comment type="caution">
    <text evidence="1">The sequence shown here is derived from an EMBL/GenBank/DDBJ whole genome shotgun (WGS) entry which is preliminary data.</text>
</comment>
<dbReference type="Proteomes" id="UP000287972">
    <property type="component" value="Unassembled WGS sequence"/>
</dbReference>
<sequence>MGNPSITLQLYDKDSSRWVSTRENPDLRAAIQRYLETEPASDFWDNFDPDSCSWDQVFAELEDTKTVYRSKADGNPIRRCFRHGQGFSRNMMPLLESIPQDDGLGLLKGGLQIIFNAVKRRTDTCEKIFASFEHIPSCIVDAEQLRRSYPQDESLFTAINNLYDQLIKSIPPLIDILLRKSNSSKIKKIGKSVFGDSLVEVDGILKPLNNAEKRLEQCRSHLNTDAIAKNSQHMRDARVELVSLRQEVTGVKQTVETWRAEQREMHRNLLDEFRREWGEPMMNSIYVACQDKLRVEWLSSG</sequence>
<organism evidence="1 2">
    <name type="scientific">Fusarium floridanum</name>
    <dbReference type="NCBI Taxonomy" id="1325733"/>
    <lineage>
        <taxon>Eukaryota</taxon>
        <taxon>Fungi</taxon>
        <taxon>Dikarya</taxon>
        <taxon>Ascomycota</taxon>
        <taxon>Pezizomycotina</taxon>
        <taxon>Sordariomycetes</taxon>
        <taxon>Hypocreomycetidae</taxon>
        <taxon>Hypocreales</taxon>
        <taxon>Nectriaceae</taxon>
        <taxon>Fusarium</taxon>
        <taxon>Fusarium solani species complex</taxon>
    </lineage>
</organism>
<dbReference type="AlphaFoldDB" id="A0A428R3V5"/>
<evidence type="ECO:0000313" key="1">
    <source>
        <dbReference type="EMBL" id="RSL72216.1"/>
    </source>
</evidence>
<dbReference type="PANTHER" id="PTHR40619">
    <property type="entry name" value="FUNGAL STAND N-TERMINAL GOODBYE DOMAIN-CONTAINING PROTEIN"/>
    <property type="match status" value="1"/>
</dbReference>
<evidence type="ECO:0000313" key="2">
    <source>
        <dbReference type="Proteomes" id="UP000287972"/>
    </source>
</evidence>